<dbReference type="Gene3D" id="3.40.50.1000">
    <property type="entry name" value="HAD superfamily/HAD-like"/>
    <property type="match status" value="1"/>
</dbReference>
<dbReference type="InterPro" id="IPR023214">
    <property type="entry name" value="HAD_sf"/>
</dbReference>
<sequence>MTGEARRALPAPRALFLDFDGVVCDTERAARRSWQELYARSRLALPTRVWTRMAGSSVGAGVARADLTARRGFPLTPGELAWRAGRKAELADREPLCPGVDALVRAAETLGCLSRWSPAAPPPGCATTSPVSVSSAVWPSR</sequence>
<dbReference type="Gene3D" id="1.10.150.240">
    <property type="entry name" value="Putative phosphatase, domain 2"/>
    <property type="match status" value="1"/>
</dbReference>
<name>A0A499UBF4_9ACTN</name>
<dbReference type="InterPro" id="IPR023198">
    <property type="entry name" value="PGP-like_dom2"/>
</dbReference>
<dbReference type="AlphaFoldDB" id="A0A499UBF4"/>
<dbReference type="EMBL" id="AP019620">
    <property type="protein sequence ID" value="BBJ37322.1"/>
    <property type="molecule type" value="Genomic_DNA"/>
</dbReference>
<reference evidence="1 2" key="1">
    <citation type="journal article" date="2020" name="Int. J. Syst. Evol. Microbiol.">
        <title>Reclassification of Streptomyces castelarensis and Streptomyces sporoclivatus as later heterotypic synonyms of Streptomyces antimycoticus.</title>
        <authorList>
            <person name="Komaki H."/>
            <person name="Tamura T."/>
        </authorList>
    </citation>
    <scope>NUCLEOTIDE SEQUENCE [LARGE SCALE GENOMIC DNA]</scope>
    <source>
        <strain evidence="1 2">NBRC 100767</strain>
    </source>
</reference>
<gene>
    <name evidence="1" type="ORF">SSPO_000400</name>
</gene>
<dbReference type="InterPro" id="IPR036412">
    <property type="entry name" value="HAD-like_sf"/>
</dbReference>
<proteinExistence type="predicted"/>
<dbReference type="SUPFAM" id="SSF56784">
    <property type="entry name" value="HAD-like"/>
    <property type="match status" value="1"/>
</dbReference>
<evidence type="ECO:0000313" key="2">
    <source>
        <dbReference type="Proteomes" id="UP000463951"/>
    </source>
</evidence>
<accession>A0A499UBF4</accession>
<evidence type="ECO:0000313" key="1">
    <source>
        <dbReference type="EMBL" id="BBJ37322.1"/>
    </source>
</evidence>
<dbReference type="Proteomes" id="UP000463951">
    <property type="component" value="Chromosome"/>
</dbReference>
<protein>
    <submittedName>
        <fullName evidence="1">Uncharacterized protein</fullName>
    </submittedName>
</protein>
<organism evidence="1 2">
    <name type="scientific">Streptomyces antimycoticus</name>
    <dbReference type="NCBI Taxonomy" id="68175"/>
    <lineage>
        <taxon>Bacteria</taxon>
        <taxon>Bacillati</taxon>
        <taxon>Actinomycetota</taxon>
        <taxon>Actinomycetes</taxon>
        <taxon>Kitasatosporales</taxon>
        <taxon>Streptomycetaceae</taxon>
        <taxon>Streptomyces</taxon>
        <taxon>Streptomyces violaceusniger group</taxon>
    </lineage>
</organism>